<evidence type="ECO:0000256" key="1">
    <source>
        <dbReference type="ARBA" id="ARBA00009981"/>
    </source>
</evidence>
<comment type="similarity">
    <text evidence="1 2">Belongs to the phD/YefM antitoxin family.</text>
</comment>
<dbReference type="PANTHER" id="PTHR33713:SF6">
    <property type="entry name" value="ANTITOXIN YEFM"/>
    <property type="match status" value="1"/>
</dbReference>
<dbReference type="AlphaFoldDB" id="A0A2W1JLF1"/>
<dbReference type="EMBL" id="PQWO01000004">
    <property type="protein sequence ID" value="PZD74016.1"/>
    <property type="molecule type" value="Genomic_DNA"/>
</dbReference>
<dbReference type="Gene3D" id="3.40.1620.10">
    <property type="entry name" value="YefM-like domain"/>
    <property type="match status" value="1"/>
</dbReference>
<dbReference type="InterPro" id="IPR036165">
    <property type="entry name" value="YefM-like_sf"/>
</dbReference>
<comment type="function">
    <text evidence="2">Antitoxin component of a type II toxin-antitoxin (TA) system.</text>
</comment>
<organism evidence="3 4">
    <name type="scientific">Acaryochloris thomasi RCC1774</name>
    <dbReference type="NCBI Taxonomy" id="1764569"/>
    <lineage>
        <taxon>Bacteria</taxon>
        <taxon>Bacillati</taxon>
        <taxon>Cyanobacteriota</taxon>
        <taxon>Cyanophyceae</taxon>
        <taxon>Acaryochloridales</taxon>
        <taxon>Acaryochloridaceae</taxon>
        <taxon>Acaryochloris</taxon>
        <taxon>Acaryochloris thomasi</taxon>
    </lineage>
</organism>
<evidence type="ECO:0000313" key="3">
    <source>
        <dbReference type="EMBL" id="PZD74016.1"/>
    </source>
</evidence>
<dbReference type="InterPro" id="IPR051405">
    <property type="entry name" value="phD/YefM_antitoxin"/>
</dbReference>
<proteinExistence type="inferred from homology"/>
<dbReference type="Pfam" id="PF02604">
    <property type="entry name" value="PhdYeFM_antitox"/>
    <property type="match status" value="1"/>
</dbReference>
<dbReference type="NCBIfam" id="TIGR01552">
    <property type="entry name" value="phd_fam"/>
    <property type="match status" value="1"/>
</dbReference>
<keyword evidence="4" id="KW-1185">Reference proteome</keyword>
<evidence type="ECO:0000256" key="2">
    <source>
        <dbReference type="RuleBase" id="RU362080"/>
    </source>
</evidence>
<name>A0A2W1JLF1_9CYAN</name>
<dbReference type="PANTHER" id="PTHR33713">
    <property type="entry name" value="ANTITOXIN YAFN-RELATED"/>
    <property type="match status" value="1"/>
</dbReference>
<protein>
    <recommendedName>
        <fullName evidence="2">Antitoxin</fullName>
    </recommendedName>
</protein>
<dbReference type="Proteomes" id="UP000248857">
    <property type="component" value="Unassembled WGS sequence"/>
</dbReference>
<comment type="caution">
    <text evidence="3">The sequence shown here is derived from an EMBL/GenBank/DDBJ whole genome shotgun (WGS) entry which is preliminary data.</text>
</comment>
<gene>
    <name evidence="3" type="primary">relJ_1</name>
    <name evidence="3" type="ORF">C1752_01546</name>
</gene>
<dbReference type="InterPro" id="IPR006442">
    <property type="entry name" value="Antitoxin_Phd/YefM"/>
</dbReference>
<evidence type="ECO:0000313" key="4">
    <source>
        <dbReference type="Proteomes" id="UP000248857"/>
    </source>
</evidence>
<accession>A0A2W1JLF1</accession>
<sequence length="98" mass="11025">MYEIPYAFKVLKKASMSDSPIVSITEARQTLFGLVDQVNESHEPITITGKRGNAILVSEEDWRALQETLYLKSIPGVWDSIEAGLQEPVEECSDDLPW</sequence>
<dbReference type="SUPFAM" id="SSF143120">
    <property type="entry name" value="YefM-like"/>
    <property type="match status" value="1"/>
</dbReference>
<reference evidence="3 4" key="1">
    <citation type="journal article" date="2018" name="Sci. Rep.">
        <title>A novel species of the marine cyanobacterium Acaryochloris with a unique pigment content and lifestyle.</title>
        <authorList>
            <person name="Partensky F."/>
            <person name="Six C."/>
            <person name="Ratin M."/>
            <person name="Garczarek L."/>
            <person name="Vaulot D."/>
            <person name="Probert I."/>
            <person name="Calteau A."/>
            <person name="Gourvil P."/>
            <person name="Marie D."/>
            <person name="Grebert T."/>
            <person name="Bouchier C."/>
            <person name="Le Panse S."/>
            <person name="Gachenot M."/>
            <person name="Rodriguez F."/>
            <person name="Garrido J.L."/>
        </authorList>
    </citation>
    <scope>NUCLEOTIDE SEQUENCE [LARGE SCALE GENOMIC DNA]</scope>
    <source>
        <strain evidence="3 4">RCC1774</strain>
    </source>
</reference>